<dbReference type="GO" id="GO:0052816">
    <property type="term" value="F:long-chain fatty acyl-CoA hydrolase activity"/>
    <property type="evidence" value="ECO:0007669"/>
    <property type="project" value="TreeGrafter"/>
</dbReference>
<dbReference type="InterPro" id="IPR040170">
    <property type="entry name" value="Cytosol_ACT"/>
</dbReference>
<reference evidence="3 4" key="1">
    <citation type="journal article" date="2016" name="Genome Announc.">
        <title>Complete Genome Sequences of Aerococcus christensenii CCUG 28831T, Aerococcus sanguinicola CCUG 43001T, Aerococcus urinae CCUG 36881T, Aerococcus urinaeequi CCUG 28094T, Aerococcus urinaehominis CCUG 42038 BT, and Aerococcus viridans CCUG 4311T.</title>
        <authorList>
            <person name="Carkaci D."/>
            <person name="Dargis R."/>
            <person name="Nielsen X.C."/>
            <person name="Skovgaard O."/>
            <person name="Fuursted K."/>
            <person name="Christensen J.J."/>
        </authorList>
    </citation>
    <scope>NUCLEOTIDE SEQUENCE [LARGE SCALE GENOMIC DNA]</scope>
    <source>
        <strain evidence="3 4">CCUG42038B</strain>
    </source>
</reference>
<comment type="similarity">
    <text evidence="1">Belongs to the acyl coenzyme A hydrolase family.</text>
</comment>
<dbReference type="Proteomes" id="UP000062260">
    <property type="component" value="Chromosome"/>
</dbReference>
<evidence type="ECO:0000313" key="3">
    <source>
        <dbReference type="EMBL" id="AMB99384.1"/>
    </source>
</evidence>
<keyword evidence="4" id="KW-1185">Reference proteome</keyword>
<dbReference type="InterPro" id="IPR029069">
    <property type="entry name" value="HotDog_dom_sf"/>
</dbReference>
<dbReference type="PANTHER" id="PTHR11049">
    <property type="entry name" value="ACYL COENZYME A THIOESTER HYDROLASE"/>
    <property type="match status" value="1"/>
</dbReference>
<dbReference type="InterPro" id="IPR033120">
    <property type="entry name" value="HOTDOG_ACOT"/>
</dbReference>
<dbReference type="AlphaFoldDB" id="A0A120IAW6"/>
<dbReference type="Pfam" id="PF03061">
    <property type="entry name" value="4HBT"/>
    <property type="match status" value="1"/>
</dbReference>
<dbReference type="KEGG" id="auh:AWM75_04980"/>
<organism evidence="3 4">
    <name type="scientific">Aerococcus urinaehominis</name>
    <dbReference type="NCBI Taxonomy" id="128944"/>
    <lineage>
        <taxon>Bacteria</taxon>
        <taxon>Bacillati</taxon>
        <taxon>Bacillota</taxon>
        <taxon>Bacilli</taxon>
        <taxon>Lactobacillales</taxon>
        <taxon>Aerococcaceae</taxon>
        <taxon>Aerococcus</taxon>
    </lineage>
</organism>
<dbReference type="PANTHER" id="PTHR11049:SF24">
    <property type="entry name" value="CYTOSOLIC ACYL COENZYME A THIOESTER HYDROLASE"/>
    <property type="match status" value="1"/>
</dbReference>
<dbReference type="RefSeq" id="WP_067979014.1">
    <property type="nucleotide sequence ID" value="NZ_CP014163.1"/>
</dbReference>
<protein>
    <submittedName>
        <fullName evidence="3">Acyl-CoA thioesterase</fullName>
    </submittedName>
</protein>
<evidence type="ECO:0000256" key="2">
    <source>
        <dbReference type="ARBA" id="ARBA00022801"/>
    </source>
</evidence>
<reference evidence="4" key="2">
    <citation type="submission" date="2016-01" db="EMBL/GenBank/DDBJ databases">
        <title>Six Aerococcus type strain genome sequencing and assembly using PacBio and Illumina Hiseq.</title>
        <authorList>
            <person name="Carkaci D."/>
            <person name="Dargis R."/>
            <person name="Nielsen X.C."/>
            <person name="Skovgaard O."/>
            <person name="Fuursted K."/>
            <person name="Christensen J.J."/>
        </authorList>
    </citation>
    <scope>NUCLEOTIDE SEQUENCE [LARGE SCALE GENOMIC DNA]</scope>
    <source>
        <strain evidence="4">CCUG42038B</strain>
    </source>
</reference>
<dbReference type="Gene3D" id="3.10.129.10">
    <property type="entry name" value="Hotdog Thioesterase"/>
    <property type="match status" value="1"/>
</dbReference>
<dbReference type="STRING" id="128944.AWM75_04980"/>
<dbReference type="GO" id="GO:0005829">
    <property type="term" value="C:cytosol"/>
    <property type="evidence" value="ECO:0007669"/>
    <property type="project" value="TreeGrafter"/>
</dbReference>
<evidence type="ECO:0000256" key="1">
    <source>
        <dbReference type="ARBA" id="ARBA00010458"/>
    </source>
</evidence>
<gene>
    <name evidence="3" type="ORF">AWM75_04980</name>
</gene>
<dbReference type="OrthoDB" id="9791628at2"/>
<dbReference type="SUPFAM" id="SSF54637">
    <property type="entry name" value="Thioesterase/thiol ester dehydrase-isomerase"/>
    <property type="match status" value="1"/>
</dbReference>
<keyword evidence="2" id="KW-0378">Hydrolase</keyword>
<name>A0A120IAW6_9LACT</name>
<sequence length="176" mass="19753">MEVRTCRQTLAIQTHRILPQHTNSFGNMYGGRLLDFLDNVASIAASRMTRTPGMTAALDTMNFIKPLPENHSVCLEAYVTGAGNRSLEVFVKVMGEDLNSGERYLAATAFVTYVAILQPGQDFQMPLLKAESKEEKLVCAGYQDRQAVRKQKRLADKQFHQDLSTEIVWLQLGDQD</sequence>
<accession>A0A120IAW6</accession>
<dbReference type="GO" id="GO:0006637">
    <property type="term" value="P:acyl-CoA metabolic process"/>
    <property type="evidence" value="ECO:0007669"/>
    <property type="project" value="TreeGrafter"/>
</dbReference>
<dbReference type="GO" id="GO:0009062">
    <property type="term" value="P:fatty acid catabolic process"/>
    <property type="evidence" value="ECO:0007669"/>
    <property type="project" value="TreeGrafter"/>
</dbReference>
<proteinExistence type="inferred from homology"/>
<dbReference type="EMBL" id="CP014163">
    <property type="protein sequence ID" value="AMB99384.1"/>
    <property type="molecule type" value="Genomic_DNA"/>
</dbReference>
<dbReference type="CDD" id="cd03442">
    <property type="entry name" value="BFIT_BACH"/>
    <property type="match status" value="1"/>
</dbReference>
<dbReference type="InterPro" id="IPR006683">
    <property type="entry name" value="Thioestr_dom"/>
</dbReference>
<dbReference type="PROSITE" id="PS51770">
    <property type="entry name" value="HOTDOG_ACOT"/>
    <property type="match status" value="1"/>
</dbReference>
<evidence type="ECO:0000313" key="4">
    <source>
        <dbReference type="Proteomes" id="UP000062260"/>
    </source>
</evidence>